<feature type="transmembrane region" description="Helical" evidence="5">
    <location>
        <begin position="308"/>
        <end position="329"/>
    </location>
</feature>
<evidence type="ECO:0000256" key="5">
    <source>
        <dbReference type="SAM" id="Phobius"/>
    </source>
</evidence>
<dbReference type="SUPFAM" id="SSF53448">
    <property type="entry name" value="Nucleotide-diphospho-sugar transferases"/>
    <property type="match status" value="1"/>
</dbReference>
<evidence type="ECO:0000256" key="2">
    <source>
        <dbReference type="ARBA" id="ARBA00022692"/>
    </source>
</evidence>
<feature type="domain" description="Glycosyltransferase 2-like" evidence="6">
    <location>
        <begin position="16"/>
        <end position="147"/>
    </location>
</feature>
<dbReference type="EMBL" id="VIRV01000001">
    <property type="protein sequence ID" value="MBY0757806.1"/>
    <property type="molecule type" value="Genomic_DNA"/>
</dbReference>
<dbReference type="Gene3D" id="3.90.550.10">
    <property type="entry name" value="Spore Coat Polysaccharide Biosynthesis Protein SpsA, Chain A"/>
    <property type="match status" value="1"/>
</dbReference>
<dbReference type="PANTHER" id="PTHR10859:SF114">
    <property type="entry name" value="DOLICHOL-PHOSPHATE MANNOSYLTRANSFERASE"/>
    <property type="match status" value="1"/>
</dbReference>
<dbReference type="PANTHER" id="PTHR10859">
    <property type="entry name" value="GLYCOSYL TRANSFERASE"/>
    <property type="match status" value="1"/>
</dbReference>
<feature type="transmembrane region" description="Helical" evidence="5">
    <location>
        <begin position="335"/>
        <end position="353"/>
    </location>
</feature>
<evidence type="ECO:0000259" key="7">
    <source>
        <dbReference type="Pfam" id="PF04138"/>
    </source>
</evidence>
<keyword evidence="4 5" id="KW-0472">Membrane</keyword>
<keyword evidence="2 5" id="KW-0812">Transmembrane</keyword>
<dbReference type="InterPro" id="IPR001173">
    <property type="entry name" value="Glyco_trans_2-like"/>
</dbReference>
<evidence type="ECO:0000256" key="4">
    <source>
        <dbReference type="ARBA" id="ARBA00023136"/>
    </source>
</evidence>
<sequence length="369" mass="41826">MRKKQKRSRKMEGIYIIIPALEPEERLCSYVSELCRKIQGHIIVVDDGSGDRYQPIFDRIRAKQKCTVLTHSENKGKGRALKTAFGYVKEKGGKGSRILCVDSDGQHAAVDVFRILGKMCDEPKGVILGERDFSRGGIPFRSWIGNRVISLMFWLESGKWLRDTQTGLRAFDGEYLDVMLEVPGERFEYEMQALLTCIREKIPIRTERICTIYENGNAGSHFRPIRDSVRVVKVLCPTLFRFIFSSIFCTFLDLLLFWISLQILEKTSLAVVLQITVATYVARAGSAMSNYILNRIGVFGCKDDGASFLRYLLLCLFLGAGSAAFVSAVTTFFSVNPVCGKILCDTILFFLSYRMQKSWVFQKGTRGNR</sequence>
<dbReference type="Pfam" id="PF04138">
    <property type="entry name" value="GtrA_DPMS_TM"/>
    <property type="match status" value="1"/>
</dbReference>
<evidence type="ECO:0000313" key="9">
    <source>
        <dbReference type="Proteomes" id="UP000779049"/>
    </source>
</evidence>
<organism evidence="8 9">
    <name type="scientific">Sellimonas caecigallum</name>
    <dbReference type="NCBI Taxonomy" id="2592333"/>
    <lineage>
        <taxon>Bacteria</taxon>
        <taxon>Bacillati</taxon>
        <taxon>Bacillota</taxon>
        <taxon>Clostridia</taxon>
        <taxon>Lachnospirales</taxon>
        <taxon>Lachnospiraceae</taxon>
        <taxon>Sellimonas</taxon>
    </lineage>
</organism>
<comment type="subcellular location">
    <subcellularLocation>
        <location evidence="1">Membrane</location>
        <topology evidence="1">Multi-pass membrane protein</topology>
    </subcellularLocation>
</comment>
<feature type="domain" description="GtrA/DPMS transmembrane" evidence="7">
    <location>
        <begin position="241"/>
        <end position="361"/>
    </location>
</feature>
<keyword evidence="3 5" id="KW-1133">Transmembrane helix</keyword>
<dbReference type="InterPro" id="IPR029044">
    <property type="entry name" value="Nucleotide-diphossugar_trans"/>
</dbReference>
<protein>
    <submittedName>
        <fullName evidence="8">Glycosyltransferase</fullName>
    </submittedName>
</protein>
<evidence type="ECO:0000313" key="8">
    <source>
        <dbReference type="EMBL" id="MBY0757806.1"/>
    </source>
</evidence>
<dbReference type="InterPro" id="IPR007267">
    <property type="entry name" value="GtrA_DPMS_TM"/>
</dbReference>
<name>A0ABS7L443_9FIRM</name>
<keyword evidence="9" id="KW-1185">Reference proteome</keyword>
<feature type="transmembrane region" description="Helical" evidence="5">
    <location>
        <begin position="239"/>
        <end position="261"/>
    </location>
</feature>
<evidence type="ECO:0000256" key="1">
    <source>
        <dbReference type="ARBA" id="ARBA00004141"/>
    </source>
</evidence>
<proteinExistence type="predicted"/>
<evidence type="ECO:0000259" key="6">
    <source>
        <dbReference type="Pfam" id="PF00535"/>
    </source>
</evidence>
<evidence type="ECO:0000256" key="3">
    <source>
        <dbReference type="ARBA" id="ARBA00022989"/>
    </source>
</evidence>
<dbReference type="Proteomes" id="UP000779049">
    <property type="component" value="Unassembled WGS sequence"/>
</dbReference>
<feature type="transmembrane region" description="Helical" evidence="5">
    <location>
        <begin position="267"/>
        <end position="287"/>
    </location>
</feature>
<dbReference type="Pfam" id="PF00535">
    <property type="entry name" value="Glycos_transf_2"/>
    <property type="match status" value="1"/>
</dbReference>
<comment type="caution">
    <text evidence="8">The sequence shown here is derived from an EMBL/GenBank/DDBJ whole genome shotgun (WGS) entry which is preliminary data.</text>
</comment>
<dbReference type="CDD" id="cd04179">
    <property type="entry name" value="DPM_DPG-synthase_like"/>
    <property type="match status" value="1"/>
</dbReference>
<accession>A0ABS7L443</accession>
<reference evidence="8 9" key="1">
    <citation type="journal article" date="2020" name="New Microbes New Infect">
        <title>Sellimonas caecigallum sp. nov., description and genome sequence of a new member of the Sellimonas genus isolated from the cecum of feral chicken.</title>
        <authorList>
            <person name="Wongkuna S."/>
            <person name="Ghimire S."/>
            <person name="Antony L."/>
            <person name="Chankhamhaengdecha S."/>
            <person name="Janvilisri T."/>
            <person name="Scaria J."/>
        </authorList>
    </citation>
    <scope>NUCLEOTIDE SEQUENCE [LARGE SCALE GENOMIC DNA]</scope>
    <source>
        <strain evidence="8 9">SW451</strain>
    </source>
</reference>
<gene>
    <name evidence="8" type="ORF">FLB61_01600</name>
</gene>